<evidence type="ECO:0000256" key="1">
    <source>
        <dbReference type="SAM" id="SignalP"/>
    </source>
</evidence>
<dbReference type="Proteomes" id="UP000192907">
    <property type="component" value="Unassembled WGS sequence"/>
</dbReference>
<keyword evidence="3" id="KW-1185">Reference proteome</keyword>
<organism evidence="2 3">
    <name type="scientific">Pseudobacteriovorax antillogorgiicola</name>
    <dbReference type="NCBI Taxonomy" id="1513793"/>
    <lineage>
        <taxon>Bacteria</taxon>
        <taxon>Pseudomonadati</taxon>
        <taxon>Bdellovibrionota</taxon>
        <taxon>Oligoflexia</taxon>
        <taxon>Oligoflexales</taxon>
        <taxon>Pseudobacteriovoracaceae</taxon>
        <taxon>Pseudobacteriovorax</taxon>
    </lineage>
</organism>
<name>A0A1Y6CLR3_9BACT</name>
<gene>
    <name evidence="2" type="ORF">SAMN06296036_119113</name>
</gene>
<dbReference type="AlphaFoldDB" id="A0A1Y6CLR3"/>
<accession>A0A1Y6CLR3</accession>
<feature type="signal peptide" evidence="1">
    <location>
        <begin position="1"/>
        <end position="21"/>
    </location>
</feature>
<evidence type="ECO:0000313" key="3">
    <source>
        <dbReference type="Proteomes" id="UP000192907"/>
    </source>
</evidence>
<protein>
    <submittedName>
        <fullName evidence="2">Uncharacterized protein</fullName>
    </submittedName>
</protein>
<reference evidence="3" key="1">
    <citation type="submission" date="2017-04" db="EMBL/GenBank/DDBJ databases">
        <authorList>
            <person name="Varghese N."/>
            <person name="Submissions S."/>
        </authorList>
    </citation>
    <scope>NUCLEOTIDE SEQUENCE [LARGE SCALE GENOMIC DNA]</scope>
    <source>
        <strain evidence="3">RKEM611</strain>
    </source>
</reference>
<dbReference type="RefSeq" id="WP_132322705.1">
    <property type="nucleotide sequence ID" value="NZ_FWZT01000019.1"/>
</dbReference>
<proteinExistence type="predicted"/>
<dbReference type="STRING" id="1513793.SAMN06296036_119113"/>
<keyword evidence="1" id="KW-0732">Signal</keyword>
<dbReference type="EMBL" id="FWZT01000019">
    <property type="protein sequence ID" value="SMF58515.1"/>
    <property type="molecule type" value="Genomic_DNA"/>
</dbReference>
<evidence type="ECO:0000313" key="2">
    <source>
        <dbReference type="EMBL" id="SMF58515.1"/>
    </source>
</evidence>
<sequence>MKSMDALVLAVIWSMLAVARAEVVPFQSDGNEQTICQDIGLIKSIFLEAKSNDLNTSMTVYFGDADVNQMGFGLAYGKDKLDFSSDSASFKNQKID</sequence>
<feature type="chain" id="PRO_5012011969" evidence="1">
    <location>
        <begin position="22"/>
        <end position="96"/>
    </location>
</feature>